<dbReference type="Pfam" id="PF20463">
    <property type="entry name" value="PDH_C"/>
    <property type="match status" value="1"/>
</dbReference>
<sequence>MQGLPKNIRKVTIVGVGLLGGSIGLALRADDFDGELVGVGRRQSSLDEALEVGAIDSATLEADQGVAGADLVILATPVGAFEKLLKLIKPALADGVIVTDVGSTKREVVRIGERVFGRGGPFIGSHPMAGSENRGPAFARADLFVGATCILTPTAHTPPAVTRRTEAFWKTLGLRTLQMTPADHDKAVARVSHLPHVMAGLLAMLPDDADLDVAATGFRDATRMAGGDPAMWRDILMTNRQVIVSVAKALGKDLERFIRLLDKGDDVAIEKFFTDAKRRRDDTIGQRLTDRRVAAE</sequence>
<dbReference type="Gene3D" id="1.10.3660.10">
    <property type="entry name" value="6-phosphogluconate dehydrogenase C-terminal like domain"/>
    <property type="match status" value="1"/>
</dbReference>
<evidence type="ECO:0000313" key="3">
    <source>
        <dbReference type="EMBL" id="KKN86359.1"/>
    </source>
</evidence>
<dbReference type="InterPro" id="IPR046825">
    <property type="entry name" value="PDH_C"/>
</dbReference>
<dbReference type="InterPro" id="IPR050812">
    <property type="entry name" value="Preph/Arog_dehydrog"/>
</dbReference>
<dbReference type="PANTHER" id="PTHR21363:SF0">
    <property type="entry name" value="PREPHENATE DEHYDROGENASE [NADP(+)]"/>
    <property type="match status" value="1"/>
</dbReference>
<gene>
    <name evidence="3" type="ORF">LCGC14_0269130</name>
</gene>
<dbReference type="InterPro" id="IPR003099">
    <property type="entry name" value="Prephen_DH"/>
</dbReference>
<feature type="domain" description="Prephenate/arogenate dehydrogenase" evidence="2">
    <location>
        <begin position="9"/>
        <end position="291"/>
    </location>
</feature>
<dbReference type="GO" id="GO:0070403">
    <property type="term" value="F:NAD+ binding"/>
    <property type="evidence" value="ECO:0007669"/>
    <property type="project" value="InterPro"/>
</dbReference>
<dbReference type="PANTHER" id="PTHR21363">
    <property type="entry name" value="PREPHENATE DEHYDROGENASE"/>
    <property type="match status" value="1"/>
</dbReference>
<dbReference type="SUPFAM" id="SSF48179">
    <property type="entry name" value="6-phosphogluconate dehydrogenase C-terminal domain-like"/>
    <property type="match status" value="1"/>
</dbReference>
<name>A0A0F9U447_9ZZZZ</name>
<dbReference type="FunFam" id="3.40.50.720:FF:000208">
    <property type="entry name" value="Prephenate dehydrogenase"/>
    <property type="match status" value="1"/>
</dbReference>
<proteinExistence type="predicted"/>
<dbReference type="Gene3D" id="3.40.50.720">
    <property type="entry name" value="NAD(P)-binding Rossmann-like Domain"/>
    <property type="match status" value="1"/>
</dbReference>
<dbReference type="GO" id="GO:0004665">
    <property type="term" value="F:prephenate dehydrogenase (NADP+) activity"/>
    <property type="evidence" value="ECO:0007669"/>
    <property type="project" value="InterPro"/>
</dbReference>
<dbReference type="Pfam" id="PF02153">
    <property type="entry name" value="PDH_N"/>
    <property type="match status" value="1"/>
</dbReference>
<evidence type="ECO:0000259" key="2">
    <source>
        <dbReference type="PROSITE" id="PS51176"/>
    </source>
</evidence>
<accession>A0A0F9U447</accession>
<dbReference type="InterPro" id="IPR036291">
    <property type="entry name" value="NAD(P)-bd_dom_sf"/>
</dbReference>
<dbReference type="InterPro" id="IPR008927">
    <property type="entry name" value="6-PGluconate_DH-like_C_sf"/>
</dbReference>
<keyword evidence="1" id="KW-0560">Oxidoreductase</keyword>
<dbReference type="SUPFAM" id="SSF51735">
    <property type="entry name" value="NAD(P)-binding Rossmann-fold domains"/>
    <property type="match status" value="1"/>
</dbReference>
<dbReference type="InterPro" id="IPR046826">
    <property type="entry name" value="PDH_N"/>
</dbReference>
<organism evidence="3">
    <name type="scientific">marine sediment metagenome</name>
    <dbReference type="NCBI Taxonomy" id="412755"/>
    <lineage>
        <taxon>unclassified sequences</taxon>
        <taxon>metagenomes</taxon>
        <taxon>ecological metagenomes</taxon>
    </lineage>
</organism>
<reference evidence="3" key="1">
    <citation type="journal article" date="2015" name="Nature">
        <title>Complex archaea that bridge the gap between prokaryotes and eukaryotes.</title>
        <authorList>
            <person name="Spang A."/>
            <person name="Saw J.H."/>
            <person name="Jorgensen S.L."/>
            <person name="Zaremba-Niedzwiedzka K."/>
            <person name="Martijn J."/>
            <person name="Lind A.E."/>
            <person name="van Eijk R."/>
            <person name="Schleper C."/>
            <person name="Guy L."/>
            <person name="Ettema T.J."/>
        </authorList>
    </citation>
    <scope>NUCLEOTIDE SEQUENCE</scope>
</reference>
<dbReference type="AlphaFoldDB" id="A0A0F9U447"/>
<dbReference type="PROSITE" id="PS51176">
    <property type="entry name" value="PDH_ADH"/>
    <property type="match status" value="1"/>
</dbReference>
<evidence type="ECO:0000256" key="1">
    <source>
        <dbReference type="ARBA" id="ARBA00023002"/>
    </source>
</evidence>
<dbReference type="GO" id="GO:0006571">
    <property type="term" value="P:tyrosine biosynthetic process"/>
    <property type="evidence" value="ECO:0007669"/>
    <property type="project" value="InterPro"/>
</dbReference>
<dbReference type="GO" id="GO:0008977">
    <property type="term" value="F:prephenate dehydrogenase (NAD+) activity"/>
    <property type="evidence" value="ECO:0007669"/>
    <property type="project" value="InterPro"/>
</dbReference>
<comment type="caution">
    <text evidence="3">The sequence shown here is derived from an EMBL/GenBank/DDBJ whole genome shotgun (WGS) entry which is preliminary data.</text>
</comment>
<protein>
    <recommendedName>
        <fullName evidence="2">Prephenate/arogenate dehydrogenase domain-containing protein</fullName>
    </recommendedName>
</protein>
<dbReference type="EMBL" id="LAZR01000148">
    <property type="protein sequence ID" value="KKN86359.1"/>
    <property type="molecule type" value="Genomic_DNA"/>
</dbReference>